<dbReference type="Gene3D" id="2.70.98.60">
    <property type="entry name" value="alpha-galactosidase from lactobacil brevis"/>
    <property type="match status" value="1"/>
</dbReference>
<dbReference type="Gene3D" id="3.20.20.70">
    <property type="entry name" value="Aldolase class I"/>
    <property type="match status" value="1"/>
</dbReference>
<dbReference type="PRINTS" id="PR00743">
    <property type="entry name" value="GLHYDRLASE36"/>
</dbReference>
<evidence type="ECO:0000256" key="5">
    <source>
        <dbReference type="ARBA" id="ARBA00023295"/>
    </source>
</evidence>
<evidence type="ECO:0000313" key="11">
    <source>
        <dbReference type="EMBL" id="KRK98483.1"/>
    </source>
</evidence>
<keyword evidence="5 6" id="KW-0326">Glycosidase</keyword>
<dbReference type="STRING" id="1423776.FD04_GL000214"/>
<dbReference type="Pfam" id="PF16874">
    <property type="entry name" value="Glyco_hydro_36C"/>
    <property type="match status" value="1"/>
</dbReference>
<dbReference type="InterPro" id="IPR013785">
    <property type="entry name" value="Aldolase_TIM"/>
</dbReference>
<evidence type="ECO:0000256" key="3">
    <source>
        <dbReference type="ARBA" id="ARBA00012755"/>
    </source>
</evidence>
<accession>A0A0R1LXX7</accession>
<dbReference type="CDD" id="cd14791">
    <property type="entry name" value="GH36"/>
    <property type="match status" value="1"/>
</dbReference>
<feature type="binding site" evidence="8">
    <location>
        <position position="528"/>
    </location>
    <ligand>
        <name>substrate</name>
    </ligand>
</feature>
<dbReference type="PANTHER" id="PTHR43053">
    <property type="entry name" value="GLYCOSIDASE FAMILY 31"/>
    <property type="match status" value="1"/>
</dbReference>
<evidence type="ECO:0000259" key="10">
    <source>
        <dbReference type="Pfam" id="PF16875"/>
    </source>
</evidence>
<gene>
    <name evidence="11" type="ORF">FD04_GL000214</name>
</gene>
<dbReference type="PROSITE" id="PS00512">
    <property type="entry name" value="ALPHA_GALACTOSIDASE"/>
    <property type="match status" value="1"/>
</dbReference>
<dbReference type="InterPro" id="IPR017853">
    <property type="entry name" value="GH"/>
</dbReference>
<feature type="domain" description="Glycosyl hydrolase family 36 C-terminal" evidence="9">
    <location>
        <begin position="653"/>
        <end position="735"/>
    </location>
</feature>
<evidence type="ECO:0000259" key="9">
    <source>
        <dbReference type="Pfam" id="PF16874"/>
    </source>
</evidence>
<evidence type="ECO:0000313" key="12">
    <source>
        <dbReference type="Proteomes" id="UP000051160"/>
    </source>
</evidence>
<dbReference type="GO" id="GO:0016052">
    <property type="term" value="P:carbohydrate catabolic process"/>
    <property type="evidence" value="ECO:0007669"/>
    <property type="project" value="InterPro"/>
</dbReference>
<dbReference type="Proteomes" id="UP000051160">
    <property type="component" value="Unassembled WGS sequence"/>
</dbReference>
<dbReference type="Gene3D" id="2.60.40.1180">
    <property type="entry name" value="Golgi alpha-mannosidase II"/>
    <property type="match status" value="1"/>
</dbReference>
<dbReference type="PIRSF" id="PIRSF005536">
    <property type="entry name" value="Agal"/>
    <property type="match status" value="1"/>
</dbReference>
<reference evidence="11 12" key="1">
    <citation type="journal article" date="2015" name="Genome Announc.">
        <title>Expanding the biotechnology potential of lactobacilli through comparative genomics of 213 strains and associated genera.</title>
        <authorList>
            <person name="Sun Z."/>
            <person name="Harris H.M."/>
            <person name="McCann A."/>
            <person name="Guo C."/>
            <person name="Argimon S."/>
            <person name="Zhang W."/>
            <person name="Yang X."/>
            <person name="Jeffery I.B."/>
            <person name="Cooney J.C."/>
            <person name="Kagawa T.F."/>
            <person name="Liu W."/>
            <person name="Song Y."/>
            <person name="Salvetti E."/>
            <person name="Wrobel A."/>
            <person name="Rasinkangas P."/>
            <person name="Parkhill J."/>
            <person name="Rea M.C."/>
            <person name="O'Sullivan O."/>
            <person name="Ritari J."/>
            <person name="Douillard F.P."/>
            <person name="Paul Ross R."/>
            <person name="Yang R."/>
            <person name="Briner A.E."/>
            <person name="Felis G.E."/>
            <person name="de Vos W.M."/>
            <person name="Barrangou R."/>
            <person name="Klaenhammer T.R."/>
            <person name="Caufield P.W."/>
            <person name="Cui Y."/>
            <person name="Zhang H."/>
            <person name="O'Toole P.W."/>
        </authorList>
    </citation>
    <scope>NUCLEOTIDE SEQUENCE [LARGE SCALE GENOMIC DNA]</scope>
    <source>
        <strain evidence="11 12">DSM 19909</strain>
    </source>
</reference>
<dbReference type="InterPro" id="IPR031705">
    <property type="entry name" value="Glyco_hydro_36_C"/>
</dbReference>
<dbReference type="Pfam" id="PF02065">
    <property type="entry name" value="Melibiase"/>
    <property type="match status" value="1"/>
</dbReference>
<dbReference type="InterPro" id="IPR038417">
    <property type="entry name" value="Alpga-gal_N_sf"/>
</dbReference>
<feature type="active site" description="Nucleophile" evidence="7">
    <location>
        <position position="480"/>
    </location>
</feature>
<feature type="binding site" evidence="8">
    <location>
        <position position="550"/>
    </location>
    <ligand>
        <name>substrate</name>
    </ligand>
</feature>
<dbReference type="InterPro" id="IPR013780">
    <property type="entry name" value="Glyco_hydro_b"/>
</dbReference>
<dbReference type="PANTHER" id="PTHR43053:SF3">
    <property type="entry name" value="ALPHA-GALACTOSIDASE C-RELATED"/>
    <property type="match status" value="1"/>
</dbReference>
<dbReference type="InterPro" id="IPR002252">
    <property type="entry name" value="Glyco_hydro_36"/>
</dbReference>
<feature type="binding site" evidence="8">
    <location>
        <position position="445"/>
    </location>
    <ligand>
        <name>substrate</name>
    </ligand>
</feature>
<dbReference type="GO" id="GO:0004557">
    <property type="term" value="F:alpha-galactosidase activity"/>
    <property type="evidence" value="ECO:0007669"/>
    <property type="project" value="UniProtKB-UniRule"/>
</dbReference>
<protein>
    <recommendedName>
        <fullName evidence="3 6">Alpha-galactosidase</fullName>
        <ecNumber evidence="3 6">3.2.1.22</ecNumber>
    </recommendedName>
</protein>
<dbReference type="InterPro" id="IPR000111">
    <property type="entry name" value="Glyco_hydro_27/36_CS"/>
</dbReference>
<dbReference type="OrthoDB" id="9758822at2"/>
<keyword evidence="4 6" id="KW-0378">Hydrolase</keyword>
<dbReference type="InterPro" id="IPR050985">
    <property type="entry name" value="Alpha-glycosidase_related"/>
</dbReference>
<evidence type="ECO:0000256" key="1">
    <source>
        <dbReference type="ARBA" id="ARBA00001255"/>
    </source>
</evidence>
<evidence type="ECO:0000256" key="7">
    <source>
        <dbReference type="PIRSR" id="PIRSR005536-1"/>
    </source>
</evidence>
<dbReference type="InterPro" id="IPR031704">
    <property type="entry name" value="Glyco_hydro_36_N"/>
</dbReference>
<comment type="similarity">
    <text evidence="2">Belongs to the glycosyl hydrolase 36 family.</text>
</comment>
<feature type="active site" description="Proton donor" evidence="7">
    <location>
        <position position="550"/>
    </location>
</feature>
<feature type="binding site" evidence="8">
    <location>
        <begin position="368"/>
        <end position="369"/>
    </location>
    <ligand>
        <name>substrate</name>
    </ligand>
</feature>
<feature type="domain" description="Glycosyl hydrolase family 36 N-terminal" evidence="10">
    <location>
        <begin position="30"/>
        <end position="286"/>
    </location>
</feature>
<evidence type="ECO:0000256" key="8">
    <source>
        <dbReference type="PIRSR" id="PIRSR005536-2"/>
    </source>
</evidence>
<dbReference type="EC" id="3.2.1.22" evidence="3 6"/>
<comment type="caution">
    <text evidence="11">The sequence shown here is derived from an EMBL/GenBank/DDBJ whole genome shotgun (WGS) entry which is preliminary data.</text>
</comment>
<dbReference type="FunFam" id="3.20.20.70:FF:000118">
    <property type="entry name" value="Alpha-galactosidase"/>
    <property type="match status" value="1"/>
</dbReference>
<feature type="binding site" evidence="8">
    <location>
        <begin position="478"/>
        <end position="482"/>
    </location>
    <ligand>
        <name>substrate</name>
    </ligand>
</feature>
<dbReference type="PATRIC" id="fig|1423776.4.peg.213"/>
<dbReference type="EMBL" id="AZEE01000027">
    <property type="protein sequence ID" value="KRK98483.1"/>
    <property type="molecule type" value="Genomic_DNA"/>
</dbReference>
<dbReference type="SUPFAM" id="SSF51445">
    <property type="entry name" value="(Trans)glycosidases"/>
    <property type="match status" value="1"/>
</dbReference>
<dbReference type="Pfam" id="PF16875">
    <property type="entry name" value="Glyco_hydro_36N"/>
    <property type="match status" value="1"/>
</dbReference>
<name>A0A0R1LXX7_9LACO</name>
<evidence type="ECO:0000256" key="6">
    <source>
        <dbReference type="PIRNR" id="PIRNR005536"/>
    </source>
</evidence>
<dbReference type="RefSeq" id="WP_054699554.1">
    <property type="nucleotide sequence ID" value="NZ_AZEE01000027.1"/>
</dbReference>
<sequence>MPIHIDETNQVFHIQTDHTSYVFKVLEHGVLGQVYYGKQIHVRADYANLLKREWKNTTPSYSLEDPGFQLDAIKQEYAATGTGDFRRPAYQVTQENGSRITDLKYDHYEVVQGKQRLADLPSSFDDDAQDDVETLIIHLTDAAIQLDLELQYTVFPHQDVIVRSANFKNHGVAGVTLDAALSAQLDLPDSRYDMVQFSGTWSQERHLIRTPLRSGLQAIDSVRATSSPQQNPFMMLARPTTTDDAGEVFGFNLIYSGNFLDQIEVDQWSTSRILVGINPTDFAWHLDPDESFQTPEAVLSYTDAGFNQLSQQMADFYAAHLVNSKYVKQERPILVNNWEATYFDFDDEKLLKIAKKAKSLGIEMFVLDDGWFGHRDDDHTSLGDWFVDPTKLPNGIGAFADQVHDLDLKFGLWFEPEMISIDSKLYETHPEWLIHVPERRATPGRNQYVLDYTRQEVVDYIYDLMSTVIDDTKLDYIKWDMNRYITEMYSTNLAANRQLEMAHRYILGVYQLYDRLTKAYPDVLFESCASGGGRFDLGMMYYAPQAWTSDDTDAVERMKIQFGTSYGYPQAMMGAHVSAVPNEQNGRMTSLETRANVAFYGAFGYELDISQMPDDEAAEVKEQVAFYKQHRALYQFGKLYRIDSPFEGDGNVMSWIVVDDQQNHAIATRYQILNHINAPYIRFYLRGLDPNKQYRINGGEATYYGDELMNAGLFMDKIFDEAAEVKALADYSSRRLLIDVVE</sequence>
<evidence type="ECO:0000256" key="4">
    <source>
        <dbReference type="ARBA" id="ARBA00022801"/>
    </source>
</evidence>
<comment type="catalytic activity">
    <reaction evidence="1 6">
        <text>Hydrolysis of terminal, non-reducing alpha-D-galactose residues in alpha-D-galactosides, including galactose oligosaccharides, galactomannans and galactolipids.</text>
        <dbReference type="EC" id="3.2.1.22"/>
    </reaction>
</comment>
<keyword evidence="12" id="KW-1185">Reference proteome</keyword>
<dbReference type="AlphaFoldDB" id="A0A0R1LXX7"/>
<feature type="binding site" evidence="8">
    <location>
        <position position="201"/>
    </location>
    <ligand>
        <name>substrate</name>
    </ligand>
</feature>
<organism evidence="11 12">
    <name type="scientific">Secundilactobacillus odoratitofui DSM 19909 = JCM 15043</name>
    <dbReference type="NCBI Taxonomy" id="1423776"/>
    <lineage>
        <taxon>Bacteria</taxon>
        <taxon>Bacillati</taxon>
        <taxon>Bacillota</taxon>
        <taxon>Bacilli</taxon>
        <taxon>Lactobacillales</taxon>
        <taxon>Lactobacillaceae</taxon>
        <taxon>Secundilactobacillus</taxon>
    </lineage>
</organism>
<evidence type="ECO:0000256" key="2">
    <source>
        <dbReference type="ARBA" id="ARBA00006202"/>
    </source>
</evidence>
<proteinExistence type="inferred from homology"/>